<gene>
    <name evidence="2" type="ORF">EKM59_00405</name>
</gene>
<dbReference type="Proteomes" id="UP000288012">
    <property type="component" value="Unassembled WGS sequence"/>
</dbReference>
<comment type="caution">
    <text evidence="2">The sequence shown here is derived from an EMBL/GenBank/DDBJ whole genome shotgun (WGS) entry which is preliminary data.</text>
</comment>
<organism evidence="2 3">
    <name type="scientific">Legionella septentrionalis</name>
    <dbReference type="NCBI Taxonomy" id="2498109"/>
    <lineage>
        <taxon>Bacteria</taxon>
        <taxon>Pseudomonadati</taxon>
        <taxon>Pseudomonadota</taxon>
        <taxon>Gammaproteobacteria</taxon>
        <taxon>Legionellales</taxon>
        <taxon>Legionellaceae</taxon>
        <taxon>Legionella</taxon>
    </lineage>
</organism>
<keyword evidence="1" id="KW-0812">Transmembrane</keyword>
<keyword evidence="1" id="KW-0472">Membrane</keyword>
<proteinExistence type="predicted"/>
<evidence type="ECO:0000313" key="3">
    <source>
        <dbReference type="Proteomes" id="UP000288012"/>
    </source>
</evidence>
<evidence type="ECO:0000256" key="1">
    <source>
        <dbReference type="SAM" id="Phobius"/>
    </source>
</evidence>
<accession>A0A3S0XI03</accession>
<name>A0A3S0XI03_9GAMM</name>
<evidence type="ECO:0000313" key="2">
    <source>
        <dbReference type="EMBL" id="RUQ91556.1"/>
    </source>
</evidence>
<dbReference type="EMBL" id="RZGR01000001">
    <property type="protein sequence ID" value="RUQ91556.1"/>
    <property type="molecule type" value="Genomic_DNA"/>
</dbReference>
<keyword evidence="3" id="KW-1185">Reference proteome</keyword>
<sequence>MNEQDEALTLSNPRLLSAIYFSLLAIIATIVLDTIFYALGVEQVLPLYQGILLAVLVAAIFGALFGKLIVYSTAPYRTHAFWWAVLMVLVALPVYDLGLLYLLSSQGRSLFTEANAAELIYLYFFLLFYSLILVGIWLALLAGVAAIYLRGFLVYYLLQSLYERRRAPREDMVVKTKTPLHGETTVSLPPKNNHQ</sequence>
<dbReference type="OrthoDB" id="5652230at2"/>
<dbReference type="RefSeq" id="WP_126953816.1">
    <property type="nucleotide sequence ID" value="NZ_RZGR01000001.1"/>
</dbReference>
<feature type="transmembrane region" description="Helical" evidence="1">
    <location>
        <begin position="80"/>
        <end position="103"/>
    </location>
</feature>
<reference evidence="2 3" key="1">
    <citation type="submission" date="2018-12" db="EMBL/GenBank/DDBJ databases">
        <title>Legionella sp,whole genome shotgun sequence.</title>
        <authorList>
            <person name="Wu H."/>
        </authorList>
    </citation>
    <scope>NUCLEOTIDE SEQUENCE [LARGE SCALE GENOMIC DNA]</scope>
    <source>
        <strain evidence="3">km714</strain>
    </source>
</reference>
<protein>
    <submittedName>
        <fullName evidence="2">Uncharacterized protein</fullName>
    </submittedName>
</protein>
<feature type="transmembrane region" description="Helical" evidence="1">
    <location>
        <begin position="18"/>
        <end position="39"/>
    </location>
</feature>
<feature type="transmembrane region" description="Helical" evidence="1">
    <location>
        <begin position="115"/>
        <end position="132"/>
    </location>
</feature>
<feature type="transmembrane region" description="Helical" evidence="1">
    <location>
        <begin position="138"/>
        <end position="158"/>
    </location>
</feature>
<keyword evidence="1" id="KW-1133">Transmembrane helix</keyword>
<dbReference type="AlphaFoldDB" id="A0A3S0XI03"/>
<feature type="transmembrane region" description="Helical" evidence="1">
    <location>
        <begin position="51"/>
        <end position="74"/>
    </location>
</feature>